<name>A0A7J7L6Z3_9MAGN</name>
<sequence>MLISLPIGRYPTQVPYDNAWSVFQSARQLFPNIDSSHIKSGNINISHLMAYLTIANDRMDDITITHAFILFMMGHLWFQMANDTVPHGYLTVVADLDSAAQYDWGYAILASMYHGLDTTVMTGGAITRFVQLFTVH</sequence>
<accession>A0A7J7L6Z3</accession>
<gene>
    <name evidence="2" type="ORF">GIB67_001458</name>
</gene>
<evidence type="ECO:0000259" key="1">
    <source>
        <dbReference type="Pfam" id="PF10536"/>
    </source>
</evidence>
<evidence type="ECO:0000313" key="2">
    <source>
        <dbReference type="EMBL" id="KAF6138308.1"/>
    </source>
</evidence>
<keyword evidence="3" id="KW-1185">Reference proteome</keyword>
<protein>
    <recommendedName>
        <fullName evidence="1">Aminotransferase-like plant mobile domain-containing protein</fullName>
    </recommendedName>
</protein>
<evidence type="ECO:0000313" key="3">
    <source>
        <dbReference type="Proteomes" id="UP000541444"/>
    </source>
</evidence>
<dbReference type="EMBL" id="JACGCM010002602">
    <property type="protein sequence ID" value="KAF6138308.1"/>
    <property type="molecule type" value="Genomic_DNA"/>
</dbReference>
<dbReference type="Pfam" id="PF10536">
    <property type="entry name" value="PMD"/>
    <property type="match status" value="1"/>
</dbReference>
<proteinExistence type="predicted"/>
<dbReference type="Proteomes" id="UP000541444">
    <property type="component" value="Unassembled WGS sequence"/>
</dbReference>
<organism evidence="2 3">
    <name type="scientific">Kingdonia uniflora</name>
    <dbReference type="NCBI Taxonomy" id="39325"/>
    <lineage>
        <taxon>Eukaryota</taxon>
        <taxon>Viridiplantae</taxon>
        <taxon>Streptophyta</taxon>
        <taxon>Embryophyta</taxon>
        <taxon>Tracheophyta</taxon>
        <taxon>Spermatophyta</taxon>
        <taxon>Magnoliopsida</taxon>
        <taxon>Ranunculales</taxon>
        <taxon>Circaeasteraceae</taxon>
        <taxon>Kingdonia</taxon>
    </lineage>
</organism>
<dbReference type="AlphaFoldDB" id="A0A7J7L6Z3"/>
<feature type="domain" description="Aminotransferase-like plant mobile" evidence="1">
    <location>
        <begin position="36"/>
        <end position="122"/>
    </location>
</feature>
<comment type="caution">
    <text evidence="2">The sequence shown here is derived from an EMBL/GenBank/DDBJ whole genome shotgun (WGS) entry which is preliminary data.</text>
</comment>
<dbReference type="InterPro" id="IPR019557">
    <property type="entry name" value="AminoTfrase-like_pln_mobile"/>
</dbReference>
<reference evidence="2 3" key="1">
    <citation type="journal article" date="2020" name="IScience">
        <title>Genome Sequencing of the Endangered Kingdonia uniflora (Circaeasteraceae, Ranunculales) Reveals Potential Mechanisms of Evolutionary Specialization.</title>
        <authorList>
            <person name="Sun Y."/>
            <person name="Deng T."/>
            <person name="Zhang A."/>
            <person name="Moore M.J."/>
            <person name="Landis J.B."/>
            <person name="Lin N."/>
            <person name="Zhang H."/>
            <person name="Zhang X."/>
            <person name="Huang J."/>
            <person name="Zhang X."/>
            <person name="Sun H."/>
            <person name="Wang H."/>
        </authorList>
    </citation>
    <scope>NUCLEOTIDE SEQUENCE [LARGE SCALE GENOMIC DNA]</scope>
    <source>
        <strain evidence="2">TB1705</strain>
        <tissue evidence="2">Leaf</tissue>
    </source>
</reference>